<evidence type="ECO:0000259" key="2">
    <source>
        <dbReference type="Pfam" id="PF12708"/>
    </source>
</evidence>
<feature type="domain" description="Rhamnogalacturonase A/B/Epimerase-like pectate lyase" evidence="2">
    <location>
        <begin position="53"/>
        <end position="97"/>
    </location>
</feature>
<feature type="chain" id="PRO_5010340042" evidence="1">
    <location>
        <begin position="34"/>
        <end position="617"/>
    </location>
</feature>
<keyword evidence="4" id="KW-1185">Reference proteome</keyword>
<dbReference type="RefSeq" id="WP_069110844.1">
    <property type="nucleotide sequence ID" value="NZ_FNUC01000003.1"/>
</dbReference>
<evidence type="ECO:0000313" key="3">
    <source>
        <dbReference type="EMBL" id="SEE57854.1"/>
    </source>
</evidence>
<evidence type="ECO:0000313" key="4">
    <source>
        <dbReference type="Proteomes" id="UP000181980"/>
    </source>
</evidence>
<evidence type="ECO:0000256" key="1">
    <source>
        <dbReference type="SAM" id="SignalP"/>
    </source>
</evidence>
<accession>A0A1H5JZV5</accession>
<dbReference type="PROSITE" id="PS51318">
    <property type="entry name" value="TAT"/>
    <property type="match status" value="1"/>
</dbReference>
<dbReference type="InterPro" id="IPR006311">
    <property type="entry name" value="TAT_signal"/>
</dbReference>
<dbReference type="SUPFAM" id="SSF51126">
    <property type="entry name" value="Pectin lyase-like"/>
    <property type="match status" value="1"/>
</dbReference>
<dbReference type="STRING" id="561176.SAMN04488561_1819"/>
<dbReference type="AlphaFoldDB" id="A0A1H5JZV5"/>
<proteinExistence type="predicted"/>
<dbReference type="Proteomes" id="UP000181980">
    <property type="component" value="Unassembled WGS sequence"/>
</dbReference>
<organism evidence="3 4">
    <name type="scientific">Jiangella alba</name>
    <dbReference type="NCBI Taxonomy" id="561176"/>
    <lineage>
        <taxon>Bacteria</taxon>
        <taxon>Bacillati</taxon>
        <taxon>Actinomycetota</taxon>
        <taxon>Actinomycetes</taxon>
        <taxon>Jiangellales</taxon>
        <taxon>Jiangellaceae</taxon>
        <taxon>Jiangella</taxon>
    </lineage>
</organism>
<dbReference type="InterPro" id="IPR011050">
    <property type="entry name" value="Pectin_lyase_fold/virulence"/>
</dbReference>
<reference evidence="4" key="1">
    <citation type="submission" date="2016-10" db="EMBL/GenBank/DDBJ databases">
        <authorList>
            <person name="Varghese N."/>
            <person name="Submissions S."/>
        </authorList>
    </citation>
    <scope>NUCLEOTIDE SEQUENCE [LARGE SCALE GENOMIC DNA]</scope>
    <source>
        <strain evidence="4">DSM 45237</strain>
    </source>
</reference>
<keyword evidence="1" id="KW-0732">Signal</keyword>
<dbReference type="EMBL" id="FNUC01000003">
    <property type="protein sequence ID" value="SEE57854.1"/>
    <property type="molecule type" value="Genomic_DNA"/>
</dbReference>
<sequence length="617" mass="63620">MTDRINRRMMIRSAAGAGVVGVGGLALGGTAHAETAPPSLVEADGTPVLTPQQFGAVGDGVADDTAAIQAAIDAARSQLNKIVVLPPGQYKVTSTIVVGDHEYETPGEHLNRFVLRGYGMFGEESSKITFHHDGVGIRWESSLGGVHGIAFDAPVKTANNVALHVARNSANTDDTDVTIVECSFLRFQRAIESVGRGFLFTKNKIAVCTTGITISWPAGEIPGGEVHKLPYGLRKWLITDNHFHSNFDAIIFNGAPDGEFRGAVISNNLLDIGRRLFKGSLTNSTISGNVVENGNGNAIIEIASGGHNLTITGNVIGGFDTTPGAHEPPIYAISFLAGVSATNVTISANTFNWLRGSPIGFAGSADKVSITDNSFDHYNLANTTVHGAVRVQGDATRFAIVGNAFSANRNPAGLPIRVDGTMSASNVVGNVFEQGALVQAGAIGADSFVESAPGRFTRLEVAAAKDAAARVHSTATTGIAAGDSYGGYLVESALATGAGAGVKGGVEVVAANASGSAATNLLCSTNSTNEVVAFQASVAGLIPPADNARDIGSPDASIRTVYAHATRLHPYTVDTLPPAADLAGALIQVVDGQGGTPCLAMSDGTSWRRMPLGNAVR</sequence>
<protein>
    <submittedName>
        <fullName evidence="3">Pectate lyase superfamily protein</fullName>
    </submittedName>
</protein>
<dbReference type="GO" id="GO:0016829">
    <property type="term" value="F:lyase activity"/>
    <property type="evidence" value="ECO:0007669"/>
    <property type="project" value="UniProtKB-KW"/>
</dbReference>
<dbReference type="OrthoDB" id="3494016at2"/>
<gene>
    <name evidence="3" type="ORF">SAMN04488561_1819</name>
</gene>
<feature type="signal peptide" evidence="1">
    <location>
        <begin position="1"/>
        <end position="33"/>
    </location>
</feature>
<dbReference type="InterPro" id="IPR024535">
    <property type="entry name" value="RHGA/B-epi-like_pectate_lyase"/>
</dbReference>
<keyword evidence="3" id="KW-0456">Lyase</keyword>
<name>A0A1H5JZV5_9ACTN</name>
<dbReference type="InterPro" id="IPR012334">
    <property type="entry name" value="Pectin_lyas_fold"/>
</dbReference>
<dbReference type="Pfam" id="PF12708">
    <property type="entry name" value="Pect-lyase_RHGA_epim"/>
    <property type="match status" value="1"/>
</dbReference>
<dbReference type="Gene3D" id="2.160.20.10">
    <property type="entry name" value="Single-stranded right-handed beta-helix, Pectin lyase-like"/>
    <property type="match status" value="1"/>
</dbReference>